<keyword evidence="1" id="KW-0489">Methyltransferase</keyword>
<gene>
    <name evidence="1" type="ORF">HUK38_14625</name>
</gene>
<feature type="non-terminal residue" evidence="1">
    <location>
        <position position="139"/>
    </location>
</feature>
<dbReference type="GO" id="GO:0032259">
    <property type="term" value="P:methylation"/>
    <property type="evidence" value="ECO:0007669"/>
    <property type="project" value="UniProtKB-KW"/>
</dbReference>
<dbReference type="AlphaFoldDB" id="A0A839HER2"/>
<dbReference type="EMBL" id="JABVCQ010000086">
    <property type="protein sequence ID" value="MBB1127435.1"/>
    <property type="molecule type" value="Genomic_DNA"/>
</dbReference>
<name>A0A839HER2_9GAMM</name>
<dbReference type="Proteomes" id="UP000548632">
    <property type="component" value="Unassembled WGS sequence"/>
</dbReference>
<protein>
    <submittedName>
        <fullName evidence="1">Class I SAM-dependent methyltransferase</fullName>
    </submittedName>
</protein>
<dbReference type="SUPFAM" id="SSF53335">
    <property type="entry name" value="S-adenosyl-L-methionine-dependent methyltransferases"/>
    <property type="match status" value="1"/>
</dbReference>
<dbReference type="InterPro" id="IPR029063">
    <property type="entry name" value="SAM-dependent_MTases_sf"/>
</dbReference>
<dbReference type="Pfam" id="PF13578">
    <property type="entry name" value="Methyltransf_24"/>
    <property type="match status" value="1"/>
</dbReference>
<sequence length="139" mass="16686">MLDTIDSVFSQRPEITFIEPYPDRLLSLLKDGDREQVRLIDKRIQDVPSEVLLALESGDLLFIDSSHVVKCDSDLHHLMFEILPRLQPGVFVHFHDVFYPFDYPSEWLTNGWYWNENYFLRAFLSYNTEWRIVFFNTYM</sequence>
<accession>A0A839HER2</accession>
<keyword evidence="2" id="KW-1185">Reference proteome</keyword>
<proteinExistence type="predicted"/>
<organism evidence="1 2">
    <name type="scientific">Thiospirillum jenense</name>
    <dbReference type="NCBI Taxonomy" id="1653858"/>
    <lineage>
        <taxon>Bacteria</taxon>
        <taxon>Pseudomonadati</taxon>
        <taxon>Pseudomonadota</taxon>
        <taxon>Gammaproteobacteria</taxon>
        <taxon>Chromatiales</taxon>
        <taxon>Chromatiaceae</taxon>
        <taxon>Thiospirillum</taxon>
    </lineage>
</organism>
<evidence type="ECO:0000313" key="1">
    <source>
        <dbReference type="EMBL" id="MBB1127435.1"/>
    </source>
</evidence>
<dbReference type="Gene3D" id="3.40.50.150">
    <property type="entry name" value="Vaccinia Virus protein VP39"/>
    <property type="match status" value="1"/>
</dbReference>
<evidence type="ECO:0000313" key="2">
    <source>
        <dbReference type="Proteomes" id="UP000548632"/>
    </source>
</evidence>
<dbReference type="RefSeq" id="WP_182585047.1">
    <property type="nucleotide sequence ID" value="NZ_JABVCQ010000086.1"/>
</dbReference>
<dbReference type="GO" id="GO:0008168">
    <property type="term" value="F:methyltransferase activity"/>
    <property type="evidence" value="ECO:0007669"/>
    <property type="project" value="UniProtKB-KW"/>
</dbReference>
<comment type="caution">
    <text evidence="1">The sequence shown here is derived from an EMBL/GenBank/DDBJ whole genome shotgun (WGS) entry which is preliminary data.</text>
</comment>
<keyword evidence="1" id="KW-0808">Transferase</keyword>
<reference evidence="1 2" key="1">
    <citation type="journal article" date="2020" name="Arch. Microbiol.">
        <title>The genome sequence of the giant phototrophic gammaproteobacterium Thiospirillum jenense gives insight into its physiological properties and phylogenetic relationships.</title>
        <authorList>
            <person name="Imhoff J.F."/>
            <person name="Meyer T.E."/>
            <person name="Kyndt J.A."/>
        </authorList>
    </citation>
    <scope>NUCLEOTIDE SEQUENCE [LARGE SCALE GENOMIC DNA]</scope>
    <source>
        <strain evidence="1 2">DSM 216</strain>
    </source>
</reference>